<dbReference type="PANTHER" id="PTHR43255:SF1">
    <property type="entry name" value="IRON-SULFUR-BINDING OXIDOREDUCTASE FADF-RELATED"/>
    <property type="match status" value="1"/>
</dbReference>
<dbReference type="Proteomes" id="UP000015531">
    <property type="component" value="Unassembled WGS sequence"/>
</dbReference>
<dbReference type="InterPro" id="IPR051460">
    <property type="entry name" value="HdrC_iron-sulfur_subunit"/>
</dbReference>
<dbReference type="GO" id="GO:0046872">
    <property type="term" value="F:metal ion binding"/>
    <property type="evidence" value="ECO:0007669"/>
    <property type="project" value="UniProtKB-KW"/>
</dbReference>
<evidence type="ECO:0000256" key="1">
    <source>
        <dbReference type="ARBA" id="ARBA00022485"/>
    </source>
</evidence>
<accession>T0HMM5</accession>
<dbReference type="PATRIC" id="fig|1331060.3.peg.3270"/>
<proteinExistence type="predicted"/>
<protein>
    <recommendedName>
        <fullName evidence="10">(Fe-S)-binding protein</fullName>
    </recommendedName>
</protein>
<evidence type="ECO:0000259" key="6">
    <source>
        <dbReference type="Pfam" id="PF02754"/>
    </source>
</evidence>
<dbReference type="GO" id="GO:0051539">
    <property type="term" value="F:4 iron, 4 sulfur cluster binding"/>
    <property type="evidence" value="ECO:0007669"/>
    <property type="project" value="UniProtKB-KW"/>
</dbReference>
<keyword evidence="1" id="KW-0004">4Fe-4S</keyword>
<feature type="domain" description="4Fe-4S ferredoxin-type" evidence="7">
    <location>
        <begin position="25"/>
        <end position="103"/>
    </location>
</feature>
<dbReference type="AlphaFoldDB" id="T0HMM5"/>
<dbReference type="Pfam" id="PF13183">
    <property type="entry name" value="Fer4_8"/>
    <property type="match status" value="1"/>
</dbReference>
<comment type="caution">
    <text evidence="8">The sequence shown here is derived from an EMBL/GenBank/DDBJ whole genome shotgun (WGS) entry which is preliminary data.</text>
</comment>
<dbReference type="PANTHER" id="PTHR43255">
    <property type="entry name" value="IRON-SULFUR-BINDING OXIDOREDUCTASE FADF-RELATED-RELATED"/>
    <property type="match status" value="1"/>
</dbReference>
<keyword evidence="9" id="KW-1185">Reference proteome</keyword>
<dbReference type="GO" id="GO:0005886">
    <property type="term" value="C:plasma membrane"/>
    <property type="evidence" value="ECO:0007669"/>
    <property type="project" value="TreeGrafter"/>
</dbReference>
<gene>
    <name evidence="8" type="ORF">RLDS_16990</name>
</gene>
<evidence type="ECO:0000256" key="4">
    <source>
        <dbReference type="ARBA" id="ARBA00023004"/>
    </source>
</evidence>
<keyword evidence="4" id="KW-0408">Iron</keyword>
<evidence type="ECO:0000256" key="5">
    <source>
        <dbReference type="ARBA" id="ARBA00023014"/>
    </source>
</evidence>
<evidence type="ECO:0000256" key="2">
    <source>
        <dbReference type="ARBA" id="ARBA00022723"/>
    </source>
</evidence>
<dbReference type="Pfam" id="PF02754">
    <property type="entry name" value="CCG"/>
    <property type="match status" value="1"/>
</dbReference>
<dbReference type="InterPro" id="IPR004017">
    <property type="entry name" value="Cys_rich_dom"/>
</dbReference>
<dbReference type="OrthoDB" id="9794954at2"/>
<dbReference type="RefSeq" id="WP_021227003.1">
    <property type="nucleotide sequence ID" value="NZ_ATDP01000097.1"/>
</dbReference>
<keyword evidence="3" id="KW-0560">Oxidoreductase</keyword>
<reference evidence="8 9" key="1">
    <citation type="journal article" date="2013" name="Genome Announc.">
        <title>Draft Genome Sequence of Sphingobium lactosutens Strain DS20T, Isolated from a Hexachlorocyclohexane Dumpsite.</title>
        <authorList>
            <person name="Kumar R."/>
            <person name="Dwivedi V."/>
            <person name="Negi V."/>
            <person name="Khurana J.P."/>
            <person name="Lal R."/>
        </authorList>
    </citation>
    <scope>NUCLEOTIDE SEQUENCE [LARGE SCALE GENOMIC DNA]</scope>
    <source>
        <strain evidence="8 9">DS20</strain>
    </source>
</reference>
<organism evidence="8 9">
    <name type="scientific">Sphingobium lactosutens DS20</name>
    <dbReference type="NCBI Taxonomy" id="1331060"/>
    <lineage>
        <taxon>Bacteria</taxon>
        <taxon>Pseudomonadati</taxon>
        <taxon>Pseudomonadota</taxon>
        <taxon>Alphaproteobacteria</taxon>
        <taxon>Sphingomonadales</taxon>
        <taxon>Sphingomonadaceae</taxon>
        <taxon>Sphingobium</taxon>
    </lineage>
</organism>
<dbReference type="eggNOG" id="COG0247">
    <property type="taxonomic scope" value="Bacteria"/>
</dbReference>
<keyword evidence="2" id="KW-0479">Metal-binding</keyword>
<dbReference type="InterPro" id="IPR017896">
    <property type="entry name" value="4Fe4S_Fe-S-bd"/>
</dbReference>
<evidence type="ECO:0000259" key="7">
    <source>
        <dbReference type="Pfam" id="PF13183"/>
    </source>
</evidence>
<dbReference type="GO" id="GO:0016491">
    <property type="term" value="F:oxidoreductase activity"/>
    <property type="evidence" value="ECO:0007669"/>
    <property type="project" value="UniProtKB-KW"/>
</dbReference>
<evidence type="ECO:0008006" key="10">
    <source>
        <dbReference type="Google" id="ProtNLM"/>
    </source>
</evidence>
<name>T0HMM5_9SPHN</name>
<keyword evidence="5" id="KW-0411">Iron-sulfur</keyword>
<evidence type="ECO:0000313" key="8">
    <source>
        <dbReference type="EMBL" id="EQB13428.1"/>
    </source>
</evidence>
<evidence type="ECO:0000313" key="9">
    <source>
        <dbReference type="Proteomes" id="UP000015531"/>
    </source>
</evidence>
<dbReference type="EMBL" id="ATDP01000097">
    <property type="protein sequence ID" value="EQB13428.1"/>
    <property type="molecule type" value="Genomic_DNA"/>
</dbReference>
<evidence type="ECO:0000256" key="3">
    <source>
        <dbReference type="ARBA" id="ARBA00023002"/>
    </source>
</evidence>
<feature type="domain" description="Cysteine-rich" evidence="6">
    <location>
        <begin position="343"/>
        <end position="416"/>
    </location>
</feature>
<sequence length="448" mass="47805">MSNNRELLNPEPDDTTALADFVGNISHCWRCSHCKWVPSPQSYRFANACPSIEWGGFHAYSGGGKMITAHALKEGEADYSETALESIFACTMCGACDTSCKNNNGELVEPLTVMYALRQHVADEGHALPAHRATLANLRSTGNPYGKPRENRTLWAQGLDVPDLSIKPAAVLLHIGCENAYDEKAWAELRAIVALLQKAGVDFATLGAAESATGEGAFDLGFADAAKEQAGAMAAKIARPGVSTVVTCSASSFAGMRNIWPRLGITPPPTTLVHITEFIDQLLENGRLVATERLDAAVTYHDPCKLGRLSEPFTPGSRRWKKDLNVLPVSDGPRQVLMGNEGLYDAPRRLLQRIPGLKLVEMERNRHAAYCCGAGGGAKSAYREFAQFAARERLAEAGHTEAEILATSCAGCQGHLAEVRDLDGGAQSVSGVFGLIAASVLGGLDGVA</sequence>